<proteinExistence type="predicted"/>
<accession>A0A9E4KET8</accession>
<protein>
    <submittedName>
        <fullName evidence="1">Uncharacterized protein</fullName>
    </submittedName>
</protein>
<gene>
    <name evidence="1" type="ORF">JAZ07_13070</name>
</gene>
<comment type="caution">
    <text evidence="1">The sequence shown here is derived from an EMBL/GenBank/DDBJ whole genome shotgun (WGS) entry which is preliminary data.</text>
</comment>
<evidence type="ECO:0000313" key="2">
    <source>
        <dbReference type="Proteomes" id="UP000886667"/>
    </source>
</evidence>
<evidence type="ECO:0000313" key="1">
    <source>
        <dbReference type="EMBL" id="MCG7947269.1"/>
    </source>
</evidence>
<name>A0A9E4KET8_9GAMM</name>
<dbReference type="AlphaFoldDB" id="A0A9E4KET8"/>
<organism evidence="1 2">
    <name type="scientific">Candidatus Thiodiazotropha taylori</name>
    <dbReference type="NCBI Taxonomy" id="2792791"/>
    <lineage>
        <taxon>Bacteria</taxon>
        <taxon>Pseudomonadati</taxon>
        <taxon>Pseudomonadota</taxon>
        <taxon>Gammaproteobacteria</taxon>
        <taxon>Chromatiales</taxon>
        <taxon>Sedimenticolaceae</taxon>
        <taxon>Candidatus Thiodiazotropha</taxon>
    </lineage>
</organism>
<dbReference type="EMBL" id="JAEPCM010000455">
    <property type="protein sequence ID" value="MCG7947269.1"/>
    <property type="molecule type" value="Genomic_DNA"/>
</dbReference>
<sequence length="124" mass="13409">MKYLRSVIASLLALSPLFINAAELEISRPNTAVTLPMGDGKGSAFYSVDGDRYNVVVAFTVGSEETEKLVRQVVQMTDGQTYRVSIGGFGDDQQATTIKLMRKNGIIQALVVSCASRETISDCL</sequence>
<reference evidence="1" key="1">
    <citation type="journal article" date="2021" name="Proc. Natl. Acad. Sci. U.S.A.">
        <title>Global biogeography of chemosynthetic symbionts reveals both localized and globally distributed symbiont groups. .</title>
        <authorList>
            <person name="Osvatic J.T."/>
            <person name="Wilkins L.G.E."/>
            <person name="Leibrecht L."/>
            <person name="Leray M."/>
            <person name="Zauner S."/>
            <person name="Polzin J."/>
            <person name="Camacho Y."/>
            <person name="Gros O."/>
            <person name="van Gils J.A."/>
            <person name="Eisen J.A."/>
            <person name="Petersen J.M."/>
            <person name="Yuen B."/>
        </authorList>
    </citation>
    <scope>NUCLEOTIDE SEQUENCE</scope>
    <source>
        <strain evidence="1">MAGclacostrist064TRANS</strain>
    </source>
</reference>
<dbReference type="Proteomes" id="UP000886667">
    <property type="component" value="Unassembled WGS sequence"/>
</dbReference>